<dbReference type="GO" id="GO:0003676">
    <property type="term" value="F:nucleic acid binding"/>
    <property type="evidence" value="ECO:0007669"/>
    <property type="project" value="InterPro"/>
</dbReference>
<sequence>MFTSNSTSFVIPVFNGKHYHIWIVKMRFYLRSQGLWNVVMSKADPPPLGANHIVSQMKAYEEEKLKKDKTITCLHSGLANHIFTKIMDLETPKQMKDNESVKDYSSRLMDVVNQMRLLGKKFFKNNKGKTEASSRKGNFSPCSHCSKTNHAEKDCWYKGKPHFNCNLCNKLGHNEKYCRAKKKQSQQQTQQHANVIEEDKNDDEHLFMASQALSSHELNTWLIDSGCTSHMTKHLSIYTFIRRSVQPKAKLGNGEVVQAKGKVTIAINTKRGTKIVTNVLYIPELDQNLLSVTQMLRNG</sequence>
<dbReference type="Pfam" id="PF22936">
    <property type="entry name" value="Pol_BBD"/>
    <property type="match status" value="1"/>
</dbReference>
<dbReference type="PANTHER" id="PTHR35317">
    <property type="entry name" value="OS04G0629600 PROTEIN"/>
    <property type="match status" value="1"/>
</dbReference>
<proteinExistence type="predicted"/>
<dbReference type="EMBL" id="QGNW01000345">
    <property type="protein sequence ID" value="RVW75544.1"/>
    <property type="molecule type" value="Genomic_DNA"/>
</dbReference>
<evidence type="ECO:0000313" key="4">
    <source>
        <dbReference type="Proteomes" id="UP000288805"/>
    </source>
</evidence>
<dbReference type="InterPro" id="IPR025314">
    <property type="entry name" value="DUF4219"/>
</dbReference>
<feature type="domain" description="DUF4219" evidence="1">
    <location>
        <begin position="14"/>
        <end position="40"/>
    </location>
</feature>
<dbReference type="GO" id="GO:0008270">
    <property type="term" value="F:zinc ion binding"/>
    <property type="evidence" value="ECO:0007669"/>
    <property type="project" value="InterPro"/>
</dbReference>
<evidence type="ECO:0000313" key="3">
    <source>
        <dbReference type="EMBL" id="RVW75544.1"/>
    </source>
</evidence>
<name>A0A438GTL1_VITVI</name>
<dbReference type="SUPFAM" id="SSF57756">
    <property type="entry name" value="Retrovirus zinc finger-like domains"/>
    <property type="match status" value="1"/>
</dbReference>
<dbReference type="InterPro" id="IPR054722">
    <property type="entry name" value="PolX-like_BBD"/>
</dbReference>
<reference evidence="3 4" key="1">
    <citation type="journal article" date="2018" name="PLoS Genet.">
        <title>Population sequencing reveals clonal diversity and ancestral inbreeding in the grapevine cultivar Chardonnay.</title>
        <authorList>
            <person name="Roach M.J."/>
            <person name="Johnson D.L."/>
            <person name="Bohlmann J."/>
            <person name="van Vuuren H.J."/>
            <person name="Jones S.J."/>
            <person name="Pretorius I.S."/>
            <person name="Schmidt S.A."/>
            <person name="Borneman A.R."/>
        </authorList>
    </citation>
    <scope>NUCLEOTIDE SEQUENCE [LARGE SCALE GENOMIC DNA]</scope>
    <source>
        <strain evidence="4">cv. Chardonnay</strain>
        <tissue evidence="3">Leaf</tissue>
    </source>
</reference>
<feature type="domain" description="Retrovirus-related Pol polyprotein from transposon TNT 1-94-like beta-barrel" evidence="2">
    <location>
        <begin position="221"/>
        <end position="299"/>
    </location>
</feature>
<dbReference type="Proteomes" id="UP000288805">
    <property type="component" value="Unassembled WGS sequence"/>
</dbReference>
<comment type="caution">
    <text evidence="3">The sequence shown here is derived from an EMBL/GenBank/DDBJ whole genome shotgun (WGS) entry which is preliminary data.</text>
</comment>
<accession>A0A438GTL1</accession>
<organism evidence="3 4">
    <name type="scientific">Vitis vinifera</name>
    <name type="common">Grape</name>
    <dbReference type="NCBI Taxonomy" id="29760"/>
    <lineage>
        <taxon>Eukaryota</taxon>
        <taxon>Viridiplantae</taxon>
        <taxon>Streptophyta</taxon>
        <taxon>Embryophyta</taxon>
        <taxon>Tracheophyta</taxon>
        <taxon>Spermatophyta</taxon>
        <taxon>Magnoliopsida</taxon>
        <taxon>eudicotyledons</taxon>
        <taxon>Gunneridae</taxon>
        <taxon>Pentapetalae</taxon>
        <taxon>rosids</taxon>
        <taxon>Vitales</taxon>
        <taxon>Vitaceae</taxon>
        <taxon>Viteae</taxon>
        <taxon>Vitis</taxon>
    </lineage>
</organism>
<dbReference type="Pfam" id="PF13961">
    <property type="entry name" value="DUF4219"/>
    <property type="match status" value="1"/>
</dbReference>
<evidence type="ECO:0000259" key="1">
    <source>
        <dbReference type="Pfam" id="PF13961"/>
    </source>
</evidence>
<gene>
    <name evidence="3" type="ORF">CK203_056451</name>
</gene>
<dbReference type="InterPro" id="IPR036875">
    <property type="entry name" value="Znf_CCHC_sf"/>
</dbReference>
<dbReference type="AlphaFoldDB" id="A0A438GTL1"/>
<evidence type="ECO:0000259" key="2">
    <source>
        <dbReference type="Pfam" id="PF22936"/>
    </source>
</evidence>
<protein>
    <submittedName>
        <fullName evidence="3">Uncharacterized protein</fullName>
    </submittedName>
</protein>
<dbReference type="PANTHER" id="PTHR35317:SF31">
    <property type="entry name" value="DUF4219 DOMAIN-CONTAINING PROTEIN"/>
    <property type="match status" value="1"/>
</dbReference>